<organism evidence="1 2">
    <name type="scientific">Jaapia argillacea MUCL 33604</name>
    <dbReference type="NCBI Taxonomy" id="933084"/>
    <lineage>
        <taxon>Eukaryota</taxon>
        <taxon>Fungi</taxon>
        <taxon>Dikarya</taxon>
        <taxon>Basidiomycota</taxon>
        <taxon>Agaricomycotina</taxon>
        <taxon>Agaricomycetes</taxon>
        <taxon>Agaricomycetidae</taxon>
        <taxon>Jaapiales</taxon>
        <taxon>Jaapiaceae</taxon>
        <taxon>Jaapia</taxon>
    </lineage>
</organism>
<dbReference type="PANTHER" id="PTHR28011:SF1">
    <property type="entry name" value="NON-CLASSICAL EXPORT PROTEIN 1"/>
    <property type="match status" value="1"/>
</dbReference>
<dbReference type="PANTHER" id="PTHR28011">
    <property type="entry name" value="NON-CLASSICAL EXPORT PROTEIN 1"/>
    <property type="match status" value="1"/>
</dbReference>
<accession>A0A067Q1Y4</accession>
<keyword evidence="2" id="KW-1185">Reference proteome</keyword>
<dbReference type="InParanoid" id="A0A067Q1Y4"/>
<dbReference type="HOGENOM" id="CLU_188578_0_0_1"/>
<evidence type="ECO:0000313" key="1">
    <source>
        <dbReference type="EMBL" id="KDQ60954.1"/>
    </source>
</evidence>
<dbReference type="GO" id="GO:0009306">
    <property type="term" value="P:protein secretion"/>
    <property type="evidence" value="ECO:0007669"/>
    <property type="project" value="InterPro"/>
</dbReference>
<sequence length="76" mass="8998">MPLLNRTLDGFLGILTGGLAYYLYETNPRTALPQDQRLGELVRWKYGKWKQERESRAKEEEVEVNWQSLVVEEEKK</sequence>
<dbReference type="InterPro" id="IPR024242">
    <property type="entry name" value="NCE101"/>
</dbReference>
<proteinExistence type="predicted"/>
<reference evidence="2" key="1">
    <citation type="journal article" date="2014" name="Proc. Natl. Acad. Sci. U.S.A.">
        <title>Extensive sampling of basidiomycete genomes demonstrates inadequacy of the white-rot/brown-rot paradigm for wood decay fungi.</title>
        <authorList>
            <person name="Riley R."/>
            <person name="Salamov A.A."/>
            <person name="Brown D.W."/>
            <person name="Nagy L.G."/>
            <person name="Floudas D."/>
            <person name="Held B.W."/>
            <person name="Levasseur A."/>
            <person name="Lombard V."/>
            <person name="Morin E."/>
            <person name="Otillar R."/>
            <person name="Lindquist E.A."/>
            <person name="Sun H."/>
            <person name="LaButti K.M."/>
            <person name="Schmutz J."/>
            <person name="Jabbour D."/>
            <person name="Luo H."/>
            <person name="Baker S.E."/>
            <person name="Pisabarro A.G."/>
            <person name="Walton J.D."/>
            <person name="Blanchette R.A."/>
            <person name="Henrissat B."/>
            <person name="Martin F."/>
            <person name="Cullen D."/>
            <person name="Hibbett D.S."/>
            <person name="Grigoriev I.V."/>
        </authorList>
    </citation>
    <scope>NUCLEOTIDE SEQUENCE [LARGE SCALE GENOMIC DNA]</scope>
    <source>
        <strain evidence="2">MUCL 33604</strain>
    </source>
</reference>
<dbReference type="Proteomes" id="UP000027265">
    <property type="component" value="Unassembled WGS sequence"/>
</dbReference>
<name>A0A067Q1Y4_9AGAM</name>
<evidence type="ECO:0000313" key="2">
    <source>
        <dbReference type="Proteomes" id="UP000027265"/>
    </source>
</evidence>
<dbReference type="EMBL" id="KL197713">
    <property type="protein sequence ID" value="KDQ60954.1"/>
    <property type="molecule type" value="Genomic_DNA"/>
</dbReference>
<protein>
    <submittedName>
        <fullName evidence="1">Uncharacterized protein</fullName>
    </submittedName>
</protein>
<dbReference type="Pfam" id="PF11654">
    <property type="entry name" value="NCE101"/>
    <property type="match status" value="1"/>
</dbReference>
<gene>
    <name evidence="1" type="ORF">JAAARDRAFT_31951</name>
</gene>
<dbReference type="STRING" id="933084.A0A067Q1Y4"/>
<dbReference type="OrthoDB" id="2155101at2759"/>
<dbReference type="AlphaFoldDB" id="A0A067Q1Y4"/>